<evidence type="ECO:0000313" key="2">
    <source>
        <dbReference type="EMBL" id="KXG48116.1"/>
    </source>
</evidence>
<comment type="caution">
    <text evidence="2">The sequence shown here is derived from an EMBL/GenBank/DDBJ whole genome shotgun (WGS) entry which is preliminary data.</text>
</comment>
<dbReference type="RefSeq" id="XP_040646652.1">
    <property type="nucleotide sequence ID" value="XM_040789699.1"/>
</dbReference>
<evidence type="ECO:0000313" key="3">
    <source>
        <dbReference type="Proteomes" id="UP000070168"/>
    </source>
</evidence>
<gene>
    <name evidence="2" type="ORF">PGRI_019860</name>
</gene>
<dbReference type="EMBL" id="LHQR01000065">
    <property type="protein sequence ID" value="KXG48116.1"/>
    <property type="molecule type" value="Genomic_DNA"/>
</dbReference>
<keyword evidence="1" id="KW-0732">Signal</keyword>
<evidence type="ECO:0000256" key="1">
    <source>
        <dbReference type="SAM" id="SignalP"/>
    </source>
</evidence>
<organism evidence="2 3">
    <name type="scientific">Penicillium patulum</name>
    <name type="common">Penicillium griseofulvum</name>
    <dbReference type="NCBI Taxonomy" id="5078"/>
    <lineage>
        <taxon>Eukaryota</taxon>
        <taxon>Fungi</taxon>
        <taxon>Dikarya</taxon>
        <taxon>Ascomycota</taxon>
        <taxon>Pezizomycotina</taxon>
        <taxon>Eurotiomycetes</taxon>
        <taxon>Eurotiomycetidae</taxon>
        <taxon>Eurotiales</taxon>
        <taxon>Aspergillaceae</taxon>
        <taxon>Penicillium</taxon>
    </lineage>
</organism>
<keyword evidence="3" id="KW-1185">Reference proteome</keyword>
<feature type="chain" id="PRO_5007800538" evidence="1">
    <location>
        <begin position="23"/>
        <end position="224"/>
    </location>
</feature>
<accession>A0A135LGM2</accession>
<reference evidence="2 3" key="1">
    <citation type="journal article" date="2016" name="BMC Genomics">
        <title>Genome sequencing and secondary metabolism of the postharvest pathogen Penicillium griseofulvum.</title>
        <authorList>
            <person name="Banani H."/>
            <person name="Marcet-Houben M."/>
            <person name="Ballester A.R."/>
            <person name="Abbruscato P."/>
            <person name="Gonzalez-Candelas L."/>
            <person name="Gabaldon T."/>
            <person name="Spadaro D."/>
        </authorList>
    </citation>
    <scope>NUCLEOTIDE SEQUENCE [LARGE SCALE GENOMIC DNA]</scope>
    <source>
        <strain evidence="2 3">PG3</strain>
    </source>
</reference>
<dbReference type="AlphaFoldDB" id="A0A135LGM2"/>
<proteinExistence type="predicted"/>
<name>A0A135LGM2_PENPA</name>
<dbReference type="OrthoDB" id="3799035at2759"/>
<dbReference type="GeneID" id="63704999"/>
<protein>
    <submittedName>
        <fullName evidence="2">Uncharacterized protein</fullName>
    </submittedName>
</protein>
<dbReference type="Proteomes" id="UP000070168">
    <property type="component" value="Unassembled WGS sequence"/>
</dbReference>
<feature type="signal peptide" evidence="1">
    <location>
        <begin position="1"/>
        <end position="22"/>
    </location>
</feature>
<sequence>MMTSALAAVIPAFVPASMPVSAADTLAFLTRVKDVSLEVVEVVMTVKTPLKELQNDFCDLSGSGFHPGKEAGRLAMEASLRMRLMNDEELVAAWHGAVSAFRTLYNMASATQVADMPDVHKDMSSKFPYAPFPFLSEATGWDSGTGQEAKAEGQGDIFLPIMKPDGSRYELMVHAEYKPGNRFNLLGLMKGKQELGITWSPDDMLIKRDDQQTGYTFTAKYTFN</sequence>